<evidence type="ECO:0000313" key="1">
    <source>
        <dbReference type="EMBL" id="MPN40643.1"/>
    </source>
</evidence>
<accession>A0A645HZD3</accession>
<protein>
    <submittedName>
        <fullName evidence="1">Uncharacterized protein</fullName>
    </submittedName>
</protein>
<name>A0A645HZD3_9ZZZZ</name>
<sequence>MAKFQAPGVEGLAGPQAIVLAAAIFSITDYRIAQKPQMYPDLMGAPRMQIALHCRFIRQPVQDRIGGSGRLAAGYSRHFLAVLRVSADGRLNDACRLTDSAPYQGKVLPLHGSGLDLLRQTSVGGIVFGCHQEAGGIFIQSMHNTGP</sequence>
<proteinExistence type="predicted"/>
<reference evidence="1" key="1">
    <citation type="submission" date="2019-08" db="EMBL/GenBank/DDBJ databases">
        <authorList>
            <person name="Kucharzyk K."/>
            <person name="Murdoch R.W."/>
            <person name="Higgins S."/>
            <person name="Loffler F."/>
        </authorList>
    </citation>
    <scope>NUCLEOTIDE SEQUENCE</scope>
</reference>
<organism evidence="1">
    <name type="scientific">bioreactor metagenome</name>
    <dbReference type="NCBI Taxonomy" id="1076179"/>
    <lineage>
        <taxon>unclassified sequences</taxon>
        <taxon>metagenomes</taxon>
        <taxon>ecological metagenomes</taxon>
    </lineage>
</organism>
<dbReference type="AlphaFoldDB" id="A0A645HZD3"/>
<comment type="caution">
    <text evidence="1">The sequence shown here is derived from an EMBL/GenBank/DDBJ whole genome shotgun (WGS) entry which is preliminary data.</text>
</comment>
<dbReference type="EMBL" id="VSSQ01097196">
    <property type="protein sequence ID" value="MPN40643.1"/>
    <property type="molecule type" value="Genomic_DNA"/>
</dbReference>
<gene>
    <name evidence="1" type="ORF">SDC9_188181</name>
</gene>